<evidence type="ECO:0000313" key="2">
    <source>
        <dbReference type="Proteomes" id="UP000194499"/>
    </source>
</evidence>
<proteinExistence type="predicted"/>
<evidence type="ECO:0000313" key="1">
    <source>
        <dbReference type="EMBL" id="SME42664.1"/>
    </source>
</evidence>
<sequence length="46" mass="5440">MKYEKDVKKNPISILDSFFASFTNRTRKNTTLGIIFHKFSQKVTKM</sequence>
<organism evidence="1 2">
    <name type="scientific">Bacillus pacificus</name>
    <dbReference type="NCBI Taxonomy" id="2026187"/>
    <lineage>
        <taxon>Bacteria</taxon>
        <taxon>Bacillati</taxon>
        <taxon>Bacillota</taxon>
        <taxon>Bacilli</taxon>
        <taxon>Bacillales</taxon>
        <taxon>Bacillaceae</taxon>
        <taxon>Bacillus</taxon>
        <taxon>Bacillus cereus group</taxon>
    </lineage>
</organism>
<protein>
    <submittedName>
        <fullName evidence="1">Uncharacterized protein</fullName>
    </submittedName>
</protein>
<dbReference type="Proteomes" id="UP000194499">
    <property type="component" value="Unassembled WGS sequence"/>
</dbReference>
<accession>A0A1Y6AKN5</accession>
<name>A0A1Y6AKN5_9BACI</name>
<dbReference type="EMBL" id="FWZB01000052">
    <property type="protein sequence ID" value="SME42664.1"/>
    <property type="molecule type" value="Genomic_DNA"/>
</dbReference>
<dbReference type="AlphaFoldDB" id="A0A1Y6AKN5"/>
<gene>
    <name evidence="1" type="ORF">BACERE00191_05268</name>
</gene>
<reference evidence="2" key="1">
    <citation type="submission" date="2017-04" db="EMBL/GenBank/DDBJ databases">
        <authorList>
            <person name="Criscuolo A."/>
        </authorList>
    </citation>
    <scope>NUCLEOTIDE SEQUENCE [LARGE SCALE GENOMIC DNA]</scope>
</reference>